<proteinExistence type="predicted"/>
<protein>
    <submittedName>
        <fullName evidence="1">Uncharacterized protein</fullName>
    </submittedName>
</protein>
<keyword evidence="2" id="KW-1185">Reference proteome</keyword>
<reference evidence="1" key="1">
    <citation type="submission" date="2023-03" db="EMBL/GenBank/DDBJ databases">
        <authorList>
            <person name="Steffen K."/>
            <person name="Cardenas P."/>
        </authorList>
    </citation>
    <scope>NUCLEOTIDE SEQUENCE</scope>
</reference>
<accession>A0AA35SI75</accession>
<comment type="caution">
    <text evidence="1">The sequence shown here is derived from an EMBL/GenBank/DDBJ whole genome shotgun (WGS) entry which is preliminary data.</text>
</comment>
<feature type="non-terminal residue" evidence="1">
    <location>
        <position position="72"/>
    </location>
</feature>
<evidence type="ECO:0000313" key="1">
    <source>
        <dbReference type="EMBL" id="CAI8029613.1"/>
    </source>
</evidence>
<name>A0AA35SI75_GEOBA</name>
<gene>
    <name evidence="1" type="ORF">GBAR_LOCUS16803</name>
</gene>
<sequence>MVMAELASGLLSGPAFLRRRRRQALQWSCSGEHVGCVYVATCNTNLPILSVSCTLDEEPYHQHCNESLVVSV</sequence>
<dbReference type="AlphaFoldDB" id="A0AA35SI75"/>
<organism evidence="1 2">
    <name type="scientific">Geodia barretti</name>
    <name type="common">Barrett's horny sponge</name>
    <dbReference type="NCBI Taxonomy" id="519541"/>
    <lineage>
        <taxon>Eukaryota</taxon>
        <taxon>Metazoa</taxon>
        <taxon>Porifera</taxon>
        <taxon>Demospongiae</taxon>
        <taxon>Heteroscleromorpha</taxon>
        <taxon>Tetractinellida</taxon>
        <taxon>Astrophorina</taxon>
        <taxon>Geodiidae</taxon>
        <taxon>Geodia</taxon>
    </lineage>
</organism>
<evidence type="ECO:0000313" key="2">
    <source>
        <dbReference type="Proteomes" id="UP001174909"/>
    </source>
</evidence>
<dbReference type="EMBL" id="CASHTH010002420">
    <property type="protein sequence ID" value="CAI8029613.1"/>
    <property type="molecule type" value="Genomic_DNA"/>
</dbReference>
<dbReference type="Proteomes" id="UP001174909">
    <property type="component" value="Unassembled WGS sequence"/>
</dbReference>